<evidence type="ECO:0000313" key="3">
    <source>
        <dbReference type="EMBL" id="SDP50406.1"/>
    </source>
</evidence>
<dbReference type="InterPro" id="IPR011051">
    <property type="entry name" value="RmlC_Cupin_sf"/>
</dbReference>
<dbReference type="EMBL" id="FNJC01000004">
    <property type="protein sequence ID" value="SDP50406.1"/>
    <property type="molecule type" value="Genomic_DNA"/>
</dbReference>
<dbReference type="PANTHER" id="PTHR35848">
    <property type="entry name" value="OXALATE-BINDING PROTEIN"/>
    <property type="match status" value="1"/>
</dbReference>
<dbReference type="InterPro" id="IPR014710">
    <property type="entry name" value="RmlC-like_jellyroll"/>
</dbReference>
<dbReference type="RefSeq" id="WP_090230158.1">
    <property type="nucleotide sequence ID" value="NZ_FNJC01000004.1"/>
</dbReference>
<sequence>MVSAADRAKIIRPGQTYVGQQGFTYQAGVSRGTVGETSVCMNVLPMPPGAKAKAHYHKDIDTIAYLLEGRCSVFYGDQFEHRVEMVQGEQMFMPRDVPHAPVNDSGAPCTWIVVHSSGDDQDDIIMTPHLDALLPKF</sequence>
<keyword evidence="1" id="KW-0479">Metal-binding</keyword>
<dbReference type="InterPro" id="IPR013096">
    <property type="entry name" value="Cupin_2"/>
</dbReference>
<dbReference type="Pfam" id="PF07883">
    <property type="entry name" value="Cupin_2"/>
    <property type="match status" value="1"/>
</dbReference>
<comment type="caution">
    <text evidence="3">The sequence shown here is derived from an EMBL/GenBank/DDBJ whole genome shotgun (WGS) entry which is preliminary data.</text>
</comment>
<organism evidence="3 4">
    <name type="scientific">Filomicrobium insigne</name>
    <dbReference type="NCBI Taxonomy" id="418854"/>
    <lineage>
        <taxon>Bacteria</taxon>
        <taxon>Pseudomonadati</taxon>
        <taxon>Pseudomonadota</taxon>
        <taxon>Alphaproteobacteria</taxon>
        <taxon>Hyphomicrobiales</taxon>
        <taxon>Hyphomicrobiaceae</taxon>
        <taxon>Filomicrobium</taxon>
    </lineage>
</organism>
<accession>A0A1H0TA72</accession>
<dbReference type="Proteomes" id="UP000198795">
    <property type="component" value="Unassembled WGS sequence"/>
</dbReference>
<dbReference type="SUPFAM" id="SSF51182">
    <property type="entry name" value="RmlC-like cupins"/>
    <property type="match status" value="1"/>
</dbReference>
<dbReference type="PIRSF" id="PIRSF037087">
    <property type="entry name" value="UCP037087"/>
    <property type="match status" value="1"/>
</dbReference>
<dbReference type="InterPro" id="IPR051610">
    <property type="entry name" value="GPI/OXD"/>
</dbReference>
<gene>
    <name evidence="3" type="ORF">SAMN04488061_3212</name>
</gene>
<evidence type="ECO:0000256" key="1">
    <source>
        <dbReference type="ARBA" id="ARBA00022723"/>
    </source>
</evidence>
<reference evidence="3 4" key="1">
    <citation type="submission" date="2016-10" db="EMBL/GenBank/DDBJ databases">
        <authorList>
            <person name="Varghese N."/>
            <person name="Submissions S."/>
        </authorList>
    </citation>
    <scope>NUCLEOTIDE SEQUENCE [LARGE SCALE GENOMIC DNA]</scope>
    <source>
        <strain evidence="3 4">CGMCC 1.6497</strain>
    </source>
</reference>
<feature type="domain" description="Cupin type-2" evidence="2">
    <location>
        <begin position="46"/>
        <end position="114"/>
    </location>
</feature>
<dbReference type="Gene3D" id="2.60.120.10">
    <property type="entry name" value="Jelly Rolls"/>
    <property type="match status" value="1"/>
</dbReference>
<protein>
    <submittedName>
        <fullName evidence="3">Uncharacterized protein, RmlC-like cupin domain</fullName>
    </submittedName>
</protein>
<name>A0A1H0TA72_9HYPH</name>
<keyword evidence="4" id="KW-1185">Reference proteome</keyword>
<evidence type="ECO:0000259" key="2">
    <source>
        <dbReference type="Pfam" id="PF07883"/>
    </source>
</evidence>
<evidence type="ECO:0000313" key="4">
    <source>
        <dbReference type="Proteomes" id="UP000198795"/>
    </source>
</evidence>
<dbReference type="PANTHER" id="PTHR35848:SF6">
    <property type="entry name" value="CUPIN TYPE-2 DOMAIN-CONTAINING PROTEIN"/>
    <property type="match status" value="1"/>
</dbReference>
<dbReference type="InterPro" id="IPR017102">
    <property type="entry name" value="UCP037087"/>
</dbReference>
<proteinExistence type="predicted"/>